<evidence type="ECO:0000256" key="4">
    <source>
        <dbReference type="ARBA" id="ARBA00023010"/>
    </source>
</evidence>
<evidence type="ECO:0000256" key="5">
    <source>
        <dbReference type="ARBA" id="ARBA00023136"/>
    </source>
</evidence>
<evidence type="ECO:0000256" key="6">
    <source>
        <dbReference type="ARBA" id="ARBA00023140"/>
    </source>
</evidence>
<dbReference type="AlphaFoldDB" id="F0WSX5"/>
<keyword evidence="5" id="KW-0472">Membrane</keyword>
<evidence type="ECO:0000256" key="9">
    <source>
        <dbReference type="SAM" id="MobiDB-lite"/>
    </source>
</evidence>
<comment type="similarity">
    <text evidence="1">Belongs to the peroxin-13 family.</text>
</comment>
<dbReference type="PANTHER" id="PTHR19332:SF1">
    <property type="entry name" value="PEROXISOMAL MEMBRANE PROTEIN PEX13"/>
    <property type="match status" value="1"/>
</dbReference>
<dbReference type="HOGENOM" id="CLU_077036_0_0_1"/>
<proteinExistence type="inferred from homology"/>
<organism evidence="10">
    <name type="scientific">Albugo laibachii Nc14</name>
    <dbReference type="NCBI Taxonomy" id="890382"/>
    <lineage>
        <taxon>Eukaryota</taxon>
        <taxon>Sar</taxon>
        <taxon>Stramenopiles</taxon>
        <taxon>Oomycota</taxon>
        <taxon>Peronosporomycetes</taxon>
        <taxon>Albuginales</taxon>
        <taxon>Albuginaceae</taxon>
        <taxon>Albugo</taxon>
    </lineage>
</organism>
<dbReference type="EMBL" id="FR824286">
    <property type="protein sequence ID" value="CCA24459.1"/>
    <property type="molecule type" value="Genomic_DNA"/>
</dbReference>
<evidence type="ECO:0000313" key="10">
    <source>
        <dbReference type="EMBL" id="CCA24459.1"/>
    </source>
</evidence>
<gene>
    <name evidence="10" type="primary">AlNc14C241G9464</name>
    <name evidence="10" type="ORF">ALNC14_106030</name>
</gene>
<keyword evidence="6" id="KW-0576">Peroxisome</keyword>
<dbReference type="PANTHER" id="PTHR19332">
    <property type="entry name" value="PEROXISOMAL MEMBRANE PROTEIN PEX13"/>
    <property type="match status" value="1"/>
</dbReference>
<keyword evidence="4" id="KW-0811">Translocation</keyword>
<accession>F0WSX5</accession>
<evidence type="ECO:0000256" key="3">
    <source>
        <dbReference type="ARBA" id="ARBA00022927"/>
    </source>
</evidence>
<feature type="compositionally biased region" description="Polar residues" evidence="9">
    <location>
        <begin position="28"/>
        <end position="54"/>
    </location>
</feature>
<dbReference type="GO" id="GO:1990429">
    <property type="term" value="C:peroxisomal importomer complex"/>
    <property type="evidence" value="ECO:0007669"/>
    <property type="project" value="TreeGrafter"/>
</dbReference>
<comment type="subcellular location">
    <subcellularLocation>
        <location evidence="8">Peroxisome membrane</location>
    </subcellularLocation>
</comment>
<keyword evidence="2" id="KW-0813">Transport</keyword>
<evidence type="ECO:0000256" key="1">
    <source>
        <dbReference type="ARBA" id="ARBA00006033"/>
    </source>
</evidence>
<keyword evidence="3" id="KW-0653">Protein transport</keyword>
<feature type="region of interest" description="Disordered" evidence="9">
    <location>
        <begin position="1"/>
        <end position="54"/>
    </location>
</feature>
<reference evidence="10" key="1">
    <citation type="journal article" date="2011" name="PLoS Biol.">
        <title>Gene gain and loss during evolution of obligate parasitism in the white rust pathogen of Arabidopsis thaliana.</title>
        <authorList>
            <person name="Kemen E."/>
            <person name="Gardiner A."/>
            <person name="Schultz-Larsen T."/>
            <person name="Kemen A.C."/>
            <person name="Balmuth A.L."/>
            <person name="Robert-Seilaniantz A."/>
            <person name="Bailey K."/>
            <person name="Holub E."/>
            <person name="Studholme D.J."/>
            <person name="Maclean D."/>
            <person name="Jones J.D."/>
        </authorList>
    </citation>
    <scope>NUCLEOTIDE SEQUENCE</scope>
</reference>
<reference evidence="10" key="2">
    <citation type="submission" date="2011-02" db="EMBL/GenBank/DDBJ databases">
        <authorList>
            <person name="MacLean D."/>
        </authorList>
    </citation>
    <scope>NUCLEOTIDE SEQUENCE</scope>
</reference>
<feature type="compositionally biased region" description="Basic and acidic residues" evidence="9">
    <location>
        <begin position="13"/>
        <end position="25"/>
    </location>
</feature>
<dbReference type="GO" id="GO:0016560">
    <property type="term" value="P:protein import into peroxisome matrix, docking"/>
    <property type="evidence" value="ECO:0007669"/>
    <property type="project" value="InterPro"/>
</dbReference>
<evidence type="ECO:0000256" key="8">
    <source>
        <dbReference type="ARBA" id="ARBA00046271"/>
    </source>
</evidence>
<name>F0WSX5_9STRA</name>
<sequence>MQSSSPQSRIPRKPWERAQNDRDASARNAPSASISLPNQSTSTSERLSNSTATLSHSGAAIPTAFPQPSVYGPNAFDTTNLGPYGYSGMGSYNSTYGAYGSGFSAPASNNPGYNSAYPRYGSMFSGNGGYGSMYSGAGGYGAGLGRPGPEPGFPFGWLSTFNHTVSAIGQVTELLGMNAEALQFCIGSFVHFIERIGLMSSGMLKLLAPRTDVPLDHPQYAEEEEKRLRRVRTVRTVIGITLLALIYKLCRWRSGKQLKVTRPEISVADLDGIYQETLRKREAIMGPEL</sequence>
<dbReference type="InterPro" id="IPR035463">
    <property type="entry name" value="Pex13"/>
</dbReference>
<dbReference type="GO" id="GO:0005778">
    <property type="term" value="C:peroxisomal membrane"/>
    <property type="evidence" value="ECO:0007669"/>
    <property type="project" value="UniProtKB-SubCell"/>
</dbReference>
<evidence type="ECO:0000256" key="2">
    <source>
        <dbReference type="ARBA" id="ARBA00022448"/>
    </source>
</evidence>
<evidence type="ECO:0000256" key="7">
    <source>
        <dbReference type="ARBA" id="ARBA00029693"/>
    </source>
</evidence>
<protein>
    <recommendedName>
        <fullName evidence="7">Peroxin-13</fullName>
    </recommendedName>
</protein>